<protein>
    <submittedName>
        <fullName evidence="1">Uncharacterized protein</fullName>
    </submittedName>
</protein>
<reference evidence="1" key="1">
    <citation type="submission" date="2021-01" db="EMBL/GenBank/DDBJ databases">
        <title>Phytophthora aleatoria, a newly-described species from Pinus radiata is distinct from Phytophthora cactorum isolates based on comparative genomics.</title>
        <authorList>
            <person name="Mcdougal R."/>
            <person name="Panda P."/>
            <person name="Williams N."/>
            <person name="Studholme D.J."/>
        </authorList>
    </citation>
    <scope>NUCLEOTIDE SEQUENCE</scope>
    <source>
        <strain evidence="1">NZFS 3830</strain>
    </source>
</reference>
<proteinExistence type="predicted"/>
<evidence type="ECO:0000313" key="1">
    <source>
        <dbReference type="EMBL" id="KAG6956255.1"/>
    </source>
</evidence>
<evidence type="ECO:0000313" key="2">
    <source>
        <dbReference type="Proteomes" id="UP000688947"/>
    </source>
</evidence>
<accession>A0A8T1U7Q8</accession>
<dbReference type="OrthoDB" id="10446502at2759"/>
<dbReference type="AlphaFoldDB" id="A0A8T1U7Q8"/>
<dbReference type="EMBL" id="JAENGZ010000617">
    <property type="protein sequence ID" value="KAG6956255.1"/>
    <property type="molecule type" value="Genomic_DNA"/>
</dbReference>
<dbReference type="Proteomes" id="UP000688947">
    <property type="component" value="Unassembled WGS sequence"/>
</dbReference>
<sequence length="91" mass="10096">MATRVMKVRLAELQRLMQVVEGLVSQDESRQTHSSTNAAGLLFTKIKHCLPFSTTSTIGRERRLSIFPGSLSHVNEIINRTQAVDATADMP</sequence>
<gene>
    <name evidence="1" type="ORF">JG687_00010714</name>
</gene>
<comment type="caution">
    <text evidence="1">The sequence shown here is derived from an EMBL/GenBank/DDBJ whole genome shotgun (WGS) entry which is preliminary data.</text>
</comment>
<name>A0A8T1U7Q8_9STRA</name>
<organism evidence="1 2">
    <name type="scientific">Phytophthora cactorum</name>
    <dbReference type="NCBI Taxonomy" id="29920"/>
    <lineage>
        <taxon>Eukaryota</taxon>
        <taxon>Sar</taxon>
        <taxon>Stramenopiles</taxon>
        <taxon>Oomycota</taxon>
        <taxon>Peronosporomycetes</taxon>
        <taxon>Peronosporales</taxon>
        <taxon>Peronosporaceae</taxon>
        <taxon>Phytophthora</taxon>
    </lineage>
</organism>